<sequence length="116" mass="13540">MEVYISQPTRLDIGYKTCQFRDNTLWEQFREDFEGWKKETFEKADSKALRLLREHLRTNGVWTAKKQGVSMAGSLAQIVEDEKEHQWTVEEIESQLNEGSFNSKHGQPISSRGTNF</sequence>
<reference evidence="2 3" key="1">
    <citation type="journal article" date="2018" name="BMC Genomics">
        <title>Comparative genome analyses reveal sequence features reflecting distinct modes of host-adaptation between dicot and monocot powdery mildew.</title>
        <authorList>
            <person name="Wu Y."/>
            <person name="Ma X."/>
            <person name="Pan Z."/>
            <person name="Kale S.D."/>
            <person name="Song Y."/>
            <person name="King H."/>
            <person name="Zhang Q."/>
            <person name="Presley C."/>
            <person name="Deng X."/>
            <person name="Wei C.I."/>
            <person name="Xiao S."/>
        </authorList>
    </citation>
    <scope>NUCLEOTIDE SEQUENCE [LARGE SCALE GENOMIC DNA]</scope>
    <source>
        <strain evidence="2">UMSG3</strain>
    </source>
</reference>
<feature type="region of interest" description="Disordered" evidence="1">
    <location>
        <begin position="95"/>
        <end position="116"/>
    </location>
</feature>
<proteinExistence type="predicted"/>
<dbReference type="AlphaFoldDB" id="A0A420HCM5"/>
<organism evidence="2 3">
    <name type="scientific">Golovinomyces cichoracearum</name>
    <dbReference type="NCBI Taxonomy" id="62708"/>
    <lineage>
        <taxon>Eukaryota</taxon>
        <taxon>Fungi</taxon>
        <taxon>Dikarya</taxon>
        <taxon>Ascomycota</taxon>
        <taxon>Pezizomycotina</taxon>
        <taxon>Leotiomycetes</taxon>
        <taxon>Erysiphales</taxon>
        <taxon>Erysiphaceae</taxon>
        <taxon>Golovinomyces</taxon>
    </lineage>
</organism>
<gene>
    <name evidence="2" type="ORF">GcM3_203046</name>
</gene>
<accession>A0A420HCM5</accession>
<evidence type="ECO:0000256" key="1">
    <source>
        <dbReference type="SAM" id="MobiDB-lite"/>
    </source>
</evidence>
<name>A0A420HCM5_9PEZI</name>
<comment type="caution">
    <text evidence="2">The sequence shown here is derived from an EMBL/GenBank/DDBJ whole genome shotgun (WGS) entry which is preliminary data.</text>
</comment>
<evidence type="ECO:0000313" key="3">
    <source>
        <dbReference type="Proteomes" id="UP000283383"/>
    </source>
</evidence>
<evidence type="ECO:0000313" key="2">
    <source>
        <dbReference type="EMBL" id="RKF55177.1"/>
    </source>
</evidence>
<protein>
    <submittedName>
        <fullName evidence="2">Uncharacterized protein</fullName>
    </submittedName>
</protein>
<keyword evidence="3" id="KW-1185">Reference proteome</keyword>
<dbReference type="EMBL" id="MCBQ01020392">
    <property type="protein sequence ID" value="RKF55177.1"/>
    <property type="molecule type" value="Genomic_DNA"/>
</dbReference>
<dbReference type="Proteomes" id="UP000283383">
    <property type="component" value="Unassembled WGS sequence"/>
</dbReference>